<name>A0ABV2PJG9_9BACI</name>
<sequence length="59" mass="6723">MRKQGTVTLAPSYSVTEGITNGKLAYVEQAHIQQSLFICTRKSDIEEHPFIQYLKDHSL</sequence>
<accession>A0ABV2PJG9</accession>
<keyword evidence="2" id="KW-1185">Reference proteome</keyword>
<dbReference type="Proteomes" id="UP001549363">
    <property type="component" value="Unassembled WGS sequence"/>
</dbReference>
<gene>
    <name evidence="1" type="ORF">ABIA69_002231</name>
</gene>
<evidence type="ECO:0000313" key="2">
    <source>
        <dbReference type="Proteomes" id="UP001549363"/>
    </source>
</evidence>
<protein>
    <recommendedName>
        <fullName evidence="3">LysR substrate-binding domain-containing protein</fullName>
    </recommendedName>
</protein>
<evidence type="ECO:0008006" key="3">
    <source>
        <dbReference type="Google" id="ProtNLM"/>
    </source>
</evidence>
<reference evidence="1 2" key="1">
    <citation type="submission" date="2024-06" db="EMBL/GenBank/DDBJ databases">
        <title>Sorghum-associated microbial communities from plants grown in Nebraska, USA.</title>
        <authorList>
            <person name="Schachtman D."/>
        </authorList>
    </citation>
    <scope>NUCLEOTIDE SEQUENCE [LARGE SCALE GENOMIC DNA]</scope>
    <source>
        <strain evidence="1 2">736</strain>
    </source>
</reference>
<organism evidence="1 2">
    <name type="scientific">Lysinibacillus parviboronicapiens</name>
    <dbReference type="NCBI Taxonomy" id="436516"/>
    <lineage>
        <taxon>Bacteria</taxon>
        <taxon>Bacillati</taxon>
        <taxon>Bacillota</taxon>
        <taxon>Bacilli</taxon>
        <taxon>Bacillales</taxon>
        <taxon>Bacillaceae</taxon>
        <taxon>Lysinibacillus</taxon>
    </lineage>
</organism>
<evidence type="ECO:0000313" key="1">
    <source>
        <dbReference type="EMBL" id="MET4561086.1"/>
    </source>
</evidence>
<dbReference type="EMBL" id="JBEPSB010000008">
    <property type="protein sequence ID" value="MET4561086.1"/>
    <property type="molecule type" value="Genomic_DNA"/>
</dbReference>
<dbReference type="RefSeq" id="WP_354471828.1">
    <property type="nucleotide sequence ID" value="NZ_JBEPSB010000008.1"/>
</dbReference>
<comment type="caution">
    <text evidence="1">The sequence shown here is derived from an EMBL/GenBank/DDBJ whole genome shotgun (WGS) entry which is preliminary data.</text>
</comment>
<proteinExistence type="predicted"/>